<dbReference type="InterPro" id="IPR019368">
    <property type="entry name" value="Ribosomal_mS29"/>
</dbReference>
<name>A0AAD9PLP2_9APIC</name>
<evidence type="ECO:0000256" key="1">
    <source>
        <dbReference type="ARBA" id="ARBA00004173"/>
    </source>
</evidence>
<keyword evidence="9" id="KW-1185">Reference proteome</keyword>
<proteinExistence type="inferred from homology"/>
<evidence type="ECO:0000256" key="6">
    <source>
        <dbReference type="ARBA" id="ARBA00023274"/>
    </source>
</evidence>
<dbReference type="GO" id="GO:0003735">
    <property type="term" value="F:structural constituent of ribosome"/>
    <property type="evidence" value="ECO:0007669"/>
    <property type="project" value="TreeGrafter"/>
</dbReference>
<keyword evidence="3" id="KW-0809">Transit peptide</keyword>
<dbReference type="GO" id="GO:0005763">
    <property type="term" value="C:mitochondrial small ribosomal subunit"/>
    <property type="evidence" value="ECO:0007669"/>
    <property type="project" value="TreeGrafter"/>
</dbReference>
<dbReference type="Pfam" id="PF10236">
    <property type="entry name" value="DAP3"/>
    <property type="match status" value="2"/>
</dbReference>
<evidence type="ECO:0000256" key="7">
    <source>
        <dbReference type="ARBA" id="ARBA00035140"/>
    </source>
</evidence>
<dbReference type="InterPro" id="IPR027417">
    <property type="entry name" value="P-loop_NTPase"/>
</dbReference>
<evidence type="ECO:0000313" key="8">
    <source>
        <dbReference type="EMBL" id="KAK2197129.1"/>
    </source>
</evidence>
<comment type="subcellular location">
    <subcellularLocation>
        <location evidence="1">Mitochondrion</location>
    </subcellularLocation>
</comment>
<dbReference type="KEGG" id="bdw:94334426"/>
<dbReference type="AlphaFoldDB" id="A0AAD9PLP2"/>
<gene>
    <name evidence="8" type="ORF">BdWA1_000128</name>
</gene>
<protein>
    <recommendedName>
        <fullName evidence="7">Small ribosomal subunit protein mS29</fullName>
    </recommendedName>
</protein>
<comment type="similarity">
    <text evidence="2">Belongs to the mitochondrion-specific ribosomal protein mS29 family.</text>
</comment>
<sequence length="337" mass="38950">MSKIPTRGILLDGKRGSGKSFTLLHVAVWAKQNGWLVVFEPNPSKYATLVGSIKRSNAGIYIQTEFATQFLQTLKTANESLLEQIPIKLEIYGNASLDGTHCKFARRMFEPVIEKIVQEELDAISRDLETPVGANETIKEQMTRLQLWHEYGNHFRIPSIKLKLENPSSVAEILNFGLENEAFATQALYEIMQQLKHQNTFPLLIIVDEFNECFSKSQYLSVRYDETKFNGWIPSYHLAMVRLFSHFDGAQYKRGLKLVATSWQRSKRRQYQPRLLGILPNEIKTIRNFGPLEFANYVHHLQETQTLHQFPSDKTNYFYMLTGGNGFESRRLLSMLY</sequence>
<organism evidence="8 9">
    <name type="scientific">Babesia duncani</name>
    <dbReference type="NCBI Taxonomy" id="323732"/>
    <lineage>
        <taxon>Eukaryota</taxon>
        <taxon>Sar</taxon>
        <taxon>Alveolata</taxon>
        <taxon>Apicomplexa</taxon>
        <taxon>Aconoidasida</taxon>
        <taxon>Piroplasmida</taxon>
        <taxon>Babesiidae</taxon>
        <taxon>Babesia</taxon>
    </lineage>
</organism>
<keyword evidence="4 8" id="KW-0689">Ribosomal protein</keyword>
<dbReference type="EMBL" id="JALLKP010000001">
    <property type="protein sequence ID" value="KAK2197129.1"/>
    <property type="molecule type" value="Genomic_DNA"/>
</dbReference>
<dbReference type="GeneID" id="94334426"/>
<evidence type="ECO:0000256" key="2">
    <source>
        <dbReference type="ARBA" id="ARBA00009863"/>
    </source>
</evidence>
<evidence type="ECO:0000313" key="9">
    <source>
        <dbReference type="Proteomes" id="UP001214638"/>
    </source>
</evidence>
<dbReference type="SUPFAM" id="SSF52540">
    <property type="entry name" value="P-loop containing nucleoside triphosphate hydrolases"/>
    <property type="match status" value="1"/>
</dbReference>
<dbReference type="Proteomes" id="UP001214638">
    <property type="component" value="Unassembled WGS sequence"/>
</dbReference>
<accession>A0AAD9PLP2</accession>
<evidence type="ECO:0000256" key="5">
    <source>
        <dbReference type="ARBA" id="ARBA00023128"/>
    </source>
</evidence>
<reference evidence="8" key="1">
    <citation type="journal article" date="2023" name="Nat. Microbiol.">
        <title>Babesia duncani multi-omics identifies virulence factors and drug targets.</title>
        <authorList>
            <person name="Singh P."/>
            <person name="Lonardi S."/>
            <person name="Liang Q."/>
            <person name="Vydyam P."/>
            <person name="Khabirova E."/>
            <person name="Fang T."/>
            <person name="Gihaz S."/>
            <person name="Thekkiniath J."/>
            <person name="Munshi M."/>
            <person name="Abel S."/>
            <person name="Ciampossin L."/>
            <person name="Batugedara G."/>
            <person name="Gupta M."/>
            <person name="Lu X.M."/>
            <person name="Lenz T."/>
            <person name="Chakravarty S."/>
            <person name="Cornillot E."/>
            <person name="Hu Y."/>
            <person name="Ma W."/>
            <person name="Gonzalez L.M."/>
            <person name="Sanchez S."/>
            <person name="Estrada K."/>
            <person name="Sanchez-Flores A."/>
            <person name="Montero E."/>
            <person name="Harb O.S."/>
            <person name="Le Roch K.G."/>
            <person name="Mamoun C.B."/>
        </authorList>
    </citation>
    <scope>NUCLEOTIDE SEQUENCE</scope>
    <source>
        <strain evidence="8">WA1</strain>
    </source>
</reference>
<comment type="caution">
    <text evidence="8">The sequence shown here is derived from an EMBL/GenBank/DDBJ whole genome shotgun (WGS) entry which is preliminary data.</text>
</comment>
<dbReference type="PANTHER" id="PTHR12810:SF0">
    <property type="entry name" value="SMALL RIBOSOMAL SUBUNIT PROTEIN MS29"/>
    <property type="match status" value="1"/>
</dbReference>
<dbReference type="RefSeq" id="XP_067803971.1">
    <property type="nucleotide sequence ID" value="XM_067945180.1"/>
</dbReference>
<keyword evidence="6" id="KW-0687">Ribonucleoprotein</keyword>
<keyword evidence="5" id="KW-0496">Mitochondrion</keyword>
<evidence type="ECO:0000256" key="4">
    <source>
        <dbReference type="ARBA" id="ARBA00022980"/>
    </source>
</evidence>
<dbReference type="PANTHER" id="PTHR12810">
    <property type="entry name" value="MITOCHONDRIAL 28S RIBOSOMAL PROTEIN S29"/>
    <property type="match status" value="1"/>
</dbReference>
<evidence type="ECO:0000256" key="3">
    <source>
        <dbReference type="ARBA" id="ARBA00022946"/>
    </source>
</evidence>